<evidence type="ECO:0000313" key="1">
    <source>
        <dbReference type="Proteomes" id="UP000887574"/>
    </source>
</evidence>
<dbReference type="Proteomes" id="UP000887574">
    <property type="component" value="Unplaced"/>
</dbReference>
<dbReference type="WBParaSite" id="jg15690">
    <property type="protein sequence ID" value="jg15690"/>
    <property type="gene ID" value="jg15690"/>
</dbReference>
<protein>
    <submittedName>
        <fullName evidence="2">Uncharacterized protein</fullName>
    </submittedName>
</protein>
<keyword evidence="1" id="KW-1185">Reference proteome</keyword>
<organism evidence="1 2">
    <name type="scientific">Ditylenchus dipsaci</name>
    <dbReference type="NCBI Taxonomy" id="166011"/>
    <lineage>
        <taxon>Eukaryota</taxon>
        <taxon>Metazoa</taxon>
        <taxon>Ecdysozoa</taxon>
        <taxon>Nematoda</taxon>
        <taxon>Chromadorea</taxon>
        <taxon>Rhabditida</taxon>
        <taxon>Tylenchina</taxon>
        <taxon>Tylenchomorpha</taxon>
        <taxon>Sphaerularioidea</taxon>
        <taxon>Anguinidae</taxon>
        <taxon>Anguininae</taxon>
        <taxon>Ditylenchus</taxon>
    </lineage>
</organism>
<accession>A0A915D5R9</accession>
<reference evidence="2" key="1">
    <citation type="submission" date="2022-11" db="UniProtKB">
        <authorList>
            <consortium name="WormBaseParasite"/>
        </authorList>
    </citation>
    <scope>IDENTIFICATION</scope>
</reference>
<name>A0A915D5R9_9BILA</name>
<dbReference type="AlphaFoldDB" id="A0A915D5R9"/>
<sequence length="281" mass="32038">MDMTTCLIGFMQSKFYVALIGDYHWILQLVVFSKKKSPISQTASTSKCNLPPDFWCSDPTIISECYTASGCSQYLNAIYGKPIHITVIYNPQLAVSRRYVLGYLKPHFVDRTNTQNEGKALLELEPAPIVAPNLSQCDGGCQEQALQECVASKFTDVKERTNQLICLMEARDANNKNVSATSIIDLWVQKCGNRNHATKETVLRCLDTQAWKQLTSQRAARQQALRPEPRRREPWILINGFSLESVQEHGHILHRMICLWYRGPNHNREHCARCEYEPTSC</sequence>
<evidence type="ECO:0000313" key="2">
    <source>
        <dbReference type="WBParaSite" id="jg15690"/>
    </source>
</evidence>
<proteinExistence type="predicted"/>